<dbReference type="Proteomes" id="UP000828048">
    <property type="component" value="Chromosome 11"/>
</dbReference>
<organism evidence="1 2">
    <name type="scientific">Vaccinium darrowii</name>
    <dbReference type="NCBI Taxonomy" id="229202"/>
    <lineage>
        <taxon>Eukaryota</taxon>
        <taxon>Viridiplantae</taxon>
        <taxon>Streptophyta</taxon>
        <taxon>Embryophyta</taxon>
        <taxon>Tracheophyta</taxon>
        <taxon>Spermatophyta</taxon>
        <taxon>Magnoliopsida</taxon>
        <taxon>eudicotyledons</taxon>
        <taxon>Gunneridae</taxon>
        <taxon>Pentapetalae</taxon>
        <taxon>asterids</taxon>
        <taxon>Ericales</taxon>
        <taxon>Ericaceae</taxon>
        <taxon>Vaccinioideae</taxon>
        <taxon>Vaccinieae</taxon>
        <taxon>Vaccinium</taxon>
    </lineage>
</organism>
<protein>
    <submittedName>
        <fullName evidence="1">Uncharacterized protein</fullName>
    </submittedName>
</protein>
<dbReference type="EMBL" id="CM037161">
    <property type="protein sequence ID" value="KAH7855719.1"/>
    <property type="molecule type" value="Genomic_DNA"/>
</dbReference>
<reference evidence="1 2" key="1">
    <citation type="journal article" date="2021" name="Hortic Res">
        <title>High-quality reference genome and annotation aids understanding of berry development for evergreen blueberry (Vaccinium darrowii).</title>
        <authorList>
            <person name="Yu J."/>
            <person name="Hulse-Kemp A.M."/>
            <person name="Babiker E."/>
            <person name="Staton M."/>
        </authorList>
    </citation>
    <scope>NUCLEOTIDE SEQUENCE [LARGE SCALE GENOMIC DNA]</scope>
    <source>
        <strain evidence="2">cv. NJ 8807/NJ 8810</strain>
        <tissue evidence="1">Young leaf</tissue>
    </source>
</reference>
<comment type="caution">
    <text evidence="1">The sequence shown here is derived from an EMBL/GenBank/DDBJ whole genome shotgun (WGS) entry which is preliminary data.</text>
</comment>
<evidence type="ECO:0000313" key="1">
    <source>
        <dbReference type="EMBL" id="KAH7855719.1"/>
    </source>
</evidence>
<name>A0ACB7YRC8_9ERIC</name>
<evidence type="ECO:0000313" key="2">
    <source>
        <dbReference type="Proteomes" id="UP000828048"/>
    </source>
</evidence>
<keyword evidence="2" id="KW-1185">Reference proteome</keyword>
<gene>
    <name evidence="1" type="ORF">Vadar_028089</name>
</gene>
<accession>A0ACB7YRC8</accession>
<proteinExistence type="predicted"/>
<sequence>MVVMKGCYTIKPAEPTPASGIVISDCDQDKPITHAPVIYVYCPPGNFSYRSALESIKVSLSKALVHFYPLAGCLKLVGEGGRVELECNSVGVGFCEAESDAELADFGDFCPTPELRSLIPSVAYSTPLHEIPLLLVQITRFRCGGLSLGLAISHVMADGTSLRNFMSVWAQIARGNPLDVVLPYLDRTALLARDPPTLRYNHERFDPPPLLMNQSDSDEERNKRTTVVMLHLSKTQVERLKNMANDSRAIESRPYSRYEAVAGHLWRCTCKAREHKNDQITKLYFQVNIRDRMKPPLPRGYFGNAIIRVAATSRSGKLMTMPLSYGSSKIREAIEMVTHDYVKSAFDFVKVQPNLTRFRTYHTVRSTHGAFYGNPNVEVTSSLGLPQKGVDFGWGKEIHMGPGSVAFDGKSFIMDGPNEDGSLIVALRLQVGHMDALKELFYEDILNLA</sequence>